<dbReference type="InterPro" id="IPR007346">
    <property type="entry name" value="Endonuclease-I"/>
</dbReference>
<dbReference type="AlphaFoldDB" id="A0A1K1RRG3"/>
<name>A0A1K1RRG3_9FLAO</name>
<feature type="region of interest" description="Disordered" evidence="2">
    <location>
        <begin position="409"/>
        <end position="458"/>
    </location>
</feature>
<feature type="compositionally biased region" description="Low complexity" evidence="2">
    <location>
        <begin position="436"/>
        <end position="456"/>
    </location>
</feature>
<evidence type="ECO:0000313" key="6">
    <source>
        <dbReference type="Proteomes" id="UP000182248"/>
    </source>
</evidence>
<dbReference type="RefSeq" id="WP_175545830.1">
    <property type="nucleotide sequence ID" value="NZ_FPJE01000033.1"/>
</dbReference>
<protein>
    <submittedName>
        <fullName evidence="5">Endonuclease I</fullName>
    </submittedName>
</protein>
<keyword evidence="6" id="KW-1185">Reference proteome</keyword>
<dbReference type="SUPFAM" id="SSF54060">
    <property type="entry name" value="His-Me finger endonucleases"/>
    <property type="match status" value="1"/>
</dbReference>
<accession>A0A1K1RRG3</accession>
<dbReference type="GO" id="GO:0004519">
    <property type="term" value="F:endonuclease activity"/>
    <property type="evidence" value="ECO:0007669"/>
    <property type="project" value="UniProtKB-KW"/>
</dbReference>
<evidence type="ECO:0000256" key="2">
    <source>
        <dbReference type="SAM" id="MobiDB-lite"/>
    </source>
</evidence>
<feature type="region of interest" description="Disordered" evidence="2">
    <location>
        <begin position="122"/>
        <end position="141"/>
    </location>
</feature>
<sequence>MMKLYAAKFSILLVTFLCHTFLVSAQVPAYYNGTDMNKTGNSLKTELATLITQTHTTELSYTPGVWEALKQTDLDPDNPDNVLLLYGYNDNDGNIKTDRSRDKDNNGGNTGDWNREHVFAKSLGNPNLGTSGPGSDAHHLRASDVGFNADRGNLPFADASGNARKVSNSWYPGDEWKGDVARMVMYMYLRYGNRCLPSAVGTGTQTYSNEMMDIFLQWNAEDPVSLYEINRNDILENMQGNRNPFIDNPAFATSIWGGPQAEDRFGNTSTPMPVADILINEIDSDTPGVDSMEFIELYDGGTGNTALDGMVVVLYNGSGDQSYAAFDLTGYTTNAEGYFVLGNEDVPNVSVVFPGNTLQNGADAVALYTGSATDFPNGTPVTTTNLMDAIVYDTDDSDDEGLLVLLNPGQPQVNEAGGGDKDNHSLQRMPNGSGGARNTTAYTTAAPTPGTANGGMTDDRTGILINEIDSDTPGVDTMEFVELYDGGAGNTVLDGLVVVFYNGSNDLSYAAFDLTGYSTDTEGYF</sequence>
<dbReference type="InterPro" id="IPR044925">
    <property type="entry name" value="His-Me_finger_sf"/>
</dbReference>
<reference evidence="5 6" key="1">
    <citation type="submission" date="2016-11" db="EMBL/GenBank/DDBJ databases">
        <authorList>
            <person name="Jaros S."/>
            <person name="Januszkiewicz K."/>
            <person name="Wedrychowicz H."/>
        </authorList>
    </citation>
    <scope>NUCLEOTIDE SEQUENCE [LARGE SCALE GENOMIC DNA]</scope>
    <source>
        <strain evidence="5 6">CGMCC 1.12145</strain>
    </source>
</reference>
<dbReference type="InterPro" id="IPR001322">
    <property type="entry name" value="Lamin_tail_dom"/>
</dbReference>
<dbReference type="Proteomes" id="UP000182248">
    <property type="component" value="Unassembled WGS sequence"/>
</dbReference>
<dbReference type="PANTHER" id="PTHR37397:SF1">
    <property type="entry name" value="LTD DOMAIN-CONTAINING PROTEIN"/>
    <property type="match status" value="1"/>
</dbReference>
<feature type="chain" id="PRO_5012905117" evidence="3">
    <location>
        <begin position="26"/>
        <end position="525"/>
    </location>
</feature>
<dbReference type="STRING" id="1150368.SAMN02927921_03911"/>
<keyword evidence="5" id="KW-0378">Hydrolase</keyword>
<keyword evidence="3" id="KW-0732">Signal</keyword>
<keyword evidence="5" id="KW-0255">Endonuclease</keyword>
<feature type="region of interest" description="Disordered" evidence="2">
    <location>
        <begin position="95"/>
        <end position="114"/>
    </location>
</feature>
<feature type="non-terminal residue" evidence="5">
    <location>
        <position position="525"/>
    </location>
</feature>
<evidence type="ECO:0000256" key="1">
    <source>
        <dbReference type="ARBA" id="ARBA00006429"/>
    </source>
</evidence>
<proteinExistence type="inferred from homology"/>
<dbReference type="PANTHER" id="PTHR37397">
    <property type="entry name" value="SI:CH211-183D21.1"/>
    <property type="match status" value="1"/>
</dbReference>
<feature type="domain" description="LTD" evidence="4">
    <location>
        <begin position="263"/>
        <end position="394"/>
    </location>
</feature>
<keyword evidence="5" id="KW-0540">Nuclease</keyword>
<feature type="signal peptide" evidence="3">
    <location>
        <begin position="1"/>
        <end position="25"/>
    </location>
</feature>
<dbReference type="EMBL" id="FPJE01000033">
    <property type="protein sequence ID" value="SFW74654.1"/>
    <property type="molecule type" value="Genomic_DNA"/>
</dbReference>
<evidence type="ECO:0000256" key="3">
    <source>
        <dbReference type="SAM" id="SignalP"/>
    </source>
</evidence>
<evidence type="ECO:0000259" key="4">
    <source>
        <dbReference type="PROSITE" id="PS51841"/>
    </source>
</evidence>
<comment type="similarity">
    <text evidence="1">Belongs to the EndA/NucM nuclease family.</text>
</comment>
<evidence type="ECO:0000313" key="5">
    <source>
        <dbReference type="EMBL" id="SFW74654.1"/>
    </source>
</evidence>
<dbReference type="PROSITE" id="PS51841">
    <property type="entry name" value="LTD"/>
    <property type="match status" value="1"/>
</dbReference>
<dbReference type="Pfam" id="PF04231">
    <property type="entry name" value="Endonuclease_1"/>
    <property type="match status" value="1"/>
</dbReference>
<feature type="compositionally biased region" description="Basic and acidic residues" evidence="2">
    <location>
        <begin position="95"/>
        <end position="105"/>
    </location>
</feature>
<gene>
    <name evidence="5" type="ORF">SAMN02927921_03911</name>
</gene>
<organism evidence="5 6">
    <name type="scientific">Sinomicrobium oceani</name>
    <dbReference type="NCBI Taxonomy" id="1150368"/>
    <lineage>
        <taxon>Bacteria</taxon>
        <taxon>Pseudomonadati</taxon>
        <taxon>Bacteroidota</taxon>
        <taxon>Flavobacteriia</taxon>
        <taxon>Flavobacteriales</taxon>
        <taxon>Flavobacteriaceae</taxon>
        <taxon>Sinomicrobium</taxon>
    </lineage>
</organism>